<comment type="similarity">
    <text evidence="5">Belongs to the SAT4 family.</text>
</comment>
<name>A0A0B7KM70_BIOOC</name>
<feature type="transmembrane region" description="Helical" evidence="6">
    <location>
        <begin position="262"/>
        <end position="287"/>
    </location>
</feature>
<feature type="transmembrane region" description="Helical" evidence="6">
    <location>
        <begin position="111"/>
        <end position="134"/>
    </location>
</feature>
<evidence type="ECO:0000256" key="2">
    <source>
        <dbReference type="ARBA" id="ARBA00022692"/>
    </source>
</evidence>
<dbReference type="InterPro" id="IPR052337">
    <property type="entry name" value="SAT4-like"/>
</dbReference>
<keyword evidence="2 6" id="KW-0812">Transmembrane</keyword>
<keyword evidence="4 6" id="KW-0472">Membrane</keyword>
<dbReference type="EMBL" id="CDPU01000057">
    <property type="protein sequence ID" value="CEO55811.1"/>
    <property type="molecule type" value="Genomic_DNA"/>
</dbReference>
<evidence type="ECO:0000256" key="4">
    <source>
        <dbReference type="ARBA" id="ARBA00023136"/>
    </source>
</evidence>
<evidence type="ECO:0000259" key="7">
    <source>
        <dbReference type="Pfam" id="PF20684"/>
    </source>
</evidence>
<evidence type="ECO:0000256" key="6">
    <source>
        <dbReference type="SAM" id="Phobius"/>
    </source>
</evidence>
<proteinExistence type="inferred from homology"/>
<feature type="domain" description="Rhodopsin" evidence="7">
    <location>
        <begin position="44"/>
        <end position="285"/>
    </location>
</feature>
<dbReference type="AlphaFoldDB" id="A0A0B7KM70"/>
<keyword evidence="3 6" id="KW-1133">Transmembrane helix</keyword>
<feature type="transmembrane region" description="Helical" evidence="6">
    <location>
        <begin position="189"/>
        <end position="214"/>
    </location>
</feature>
<evidence type="ECO:0000256" key="5">
    <source>
        <dbReference type="ARBA" id="ARBA00038359"/>
    </source>
</evidence>
<reference evidence="8" key="1">
    <citation type="submission" date="2015-01" db="EMBL/GenBank/DDBJ databases">
        <authorList>
            <person name="Durling Mikael"/>
        </authorList>
    </citation>
    <scope>NUCLEOTIDE SEQUENCE</scope>
</reference>
<dbReference type="PANTHER" id="PTHR33048:SF134">
    <property type="entry name" value="INTEGRAL MEMBRANE PROTEIN"/>
    <property type="match status" value="1"/>
</dbReference>
<organism evidence="8">
    <name type="scientific">Bionectria ochroleuca</name>
    <name type="common">Gliocladium roseum</name>
    <dbReference type="NCBI Taxonomy" id="29856"/>
    <lineage>
        <taxon>Eukaryota</taxon>
        <taxon>Fungi</taxon>
        <taxon>Dikarya</taxon>
        <taxon>Ascomycota</taxon>
        <taxon>Pezizomycotina</taxon>
        <taxon>Sordariomycetes</taxon>
        <taxon>Hypocreomycetidae</taxon>
        <taxon>Hypocreales</taxon>
        <taxon>Bionectriaceae</taxon>
        <taxon>Clonostachys</taxon>
    </lineage>
</organism>
<dbReference type="GO" id="GO:0016020">
    <property type="term" value="C:membrane"/>
    <property type="evidence" value="ECO:0007669"/>
    <property type="project" value="UniProtKB-SubCell"/>
</dbReference>
<feature type="transmembrane region" description="Helical" evidence="6">
    <location>
        <begin position="12"/>
        <end position="31"/>
    </location>
</feature>
<dbReference type="PANTHER" id="PTHR33048">
    <property type="entry name" value="PTH11-LIKE INTEGRAL MEMBRANE PROTEIN (AFU_ORTHOLOGUE AFUA_5G11245)"/>
    <property type="match status" value="1"/>
</dbReference>
<feature type="transmembrane region" description="Helical" evidence="6">
    <location>
        <begin position="43"/>
        <end position="62"/>
    </location>
</feature>
<dbReference type="InterPro" id="IPR049326">
    <property type="entry name" value="Rhodopsin_dom_fungi"/>
</dbReference>
<feature type="transmembrane region" description="Helical" evidence="6">
    <location>
        <begin position="146"/>
        <end position="169"/>
    </location>
</feature>
<feature type="transmembrane region" description="Helical" evidence="6">
    <location>
        <begin position="226"/>
        <end position="250"/>
    </location>
</feature>
<evidence type="ECO:0000313" key="8">
    <source>
        <dbReference type="EMBL" id="CEO55811.1"/>
    </source>
</evidence>
<dbReference type="Pfam" id="PF20684">
    <property type="entry name" value="Fung_rhodopsin"/>
    <property type="match status" value="1"/>
</dbReference>
<gene>
    <name evidence="8" type="ORF">BN869_000011869_1</name>
</gene>
<comment type="subcellular location">
    <subcellularLocation>
        <location evidence="1">Membrane</location>
        <topology evidence="1">Multi-pass membrane protein</topology>
    </subcellularLocation>
</comment>
<accession>A0A0B7KM70</accession>
<evidence type="ECO:0000256" key="1">
    <source>
        <dbReference type="ARBA" id="ARBA00004141"/>
    </source>
</evidence>
<sequence length="360" mass="39637">MPRFTPGGELNFIGCLVMLGTSSLFVGLRSYVQIRSKQCGSGADWFCFSSLVIFTAYCAYLLTHILAVPVKGAFAATPSASPEKAESLMKVQAVTEPRKTVFHANVSPCQVTFACSILFINGITLAKLSILAGYKATFAIQRQYRHIIMGLAALCVAWWGCFILVTIFQCNPVQAMWDISDDRKRCLPVWKPLLAAEISNLIIDIMILITPILATWRLNLPAYKKWAVAGIFLGGGLVCASSILRLVSLARFGNEFDDRSKVMFYLTVQFGLAIICGCLLPLHGLFFRRNKGASKSRTSVYDATFREDHVSIPAYKLAGQLKKSKRGGSRVLSLARSWAGHDVRQGEESITPPPAARINR</sequence>
<protein>
    <recommendedName>
        <fullName evidence="7">Rhodopsin domain-containing protein</fullName>
    </recommendedName>
</protein>
<evidence type="ECO:0000256" key="3">
    <source>
        <dbReference type="ARBA" id="ARBA00022989"/>
    </source>
</evidence>